<reference evidence="2" key="1">
    <citation type="submission" date="2020-11" db="EMBL/GenBank/DDBJ databases">
        <title>Whole-genome analyses of Nonomuraea sp. K274.</title>
        <authorList>
            <person name="Veyisoglu A."/>
        </authorList>
    </citation>
    <scope>NUCLEOTIDE SEQUENCE</scope>
    <source>
        <strain evidence="2">K274</strain>
    </source>
</reference>
<dbReference type="Gene3D" id="2.10.109.10">
    <property type="entry name" value="Umud Fragment, subunit A"/>
    <property type="match status" value="1"/>
</dbReference>
<sequence length="124" mass="12409">MGGGVVAALVVLVLAGAGIAGLRRAWAIVDVEGRSMEPALHAGDRVPVRRVPLERVRTGDVVVVEQPGLGRPGRPGAAATTSRPAGRRWVIKRVAGVPGDPVPEAVAGVVGAVPGARSSSASSS</sequence>
<gene>
    <name evidence="2" type="ORF">ITP53_33835</name>
</gene>
<comment type="caution">
    <text evidence="2">The sequence shown here is derived from an EMBL/GenBank/DDBJ whole genome shotgun (WGS) entry which is preliminary data.</text>
</comment>
<accession>A0A931F076</accession>
<keyword evidence="3" id="KW-1185">Reference proteome</keyword>
<dbReference type="Proteomes" id="UP000605361">
    <property type="component" value="Unassembled WGS sequence"/>
</dbReference>
<evidence type="ECO:0000313" key="2">
    <source>
        <dbReference type="EMBL" id="MBF8190609.1"/>
    </source>
</evidence>
<dbReference type="RefSeq" id="WP_195899529.1">
    <property type="nucleotide sequence ID" value="NZ_JADOGI010000128.1"/>
</dbReference>
<feature type="domain" description="Peptidase S26" evidence="1">
    <location>
        <begin position="11"/>
        <end position="102"/>
    </location>
</feature>
<dbReference type="InterPro" id="IPR036286">
    <property type="entry name" value="LexA/Signal_pep-like_sf"/>
</dbReference>
<dbReference type="EMBL" id="JADOGI010000128">
    <property type="protein sequence ID" value="MBF8190609.1"/>
    <property type="molecule type" value="Genomic_DNA"/>
</dbReference>
<dbReference type="CDD" id="cd06530">
    <property type="entry name" value="S26_SPase_I"/>
    <property type="match status" value="1"/>
</dbReference>
<dbReference type="GO" id="GO:0004252">
    <property type="term" value="F:serine-type endopeptidase activity"/>
    <property type="evidence" value="ECO:0007669"/>
    <property type="project" value="InterPro"/>
</dbReference>
<dbReference type="Pfam" id="PF10502">
    <property type="entry name" value="Peptidase_S26"/>
    <property type="match status" value="1"/>
</dbReference>
<name>A0A931F076_9ACTN</name>
<dbReference type="GO" id="GO:0006465">
    <property type="term" value="P:signal peptide processing"/>
    <property type="evidence" value="ECO:0007669"/>
    <property type="project" value="InterPro"/>
</dbReference>
<organism evidence="2 3">
    <name type="scientific">Nonomuraea cypriaca</name>
    <dbReference type="NCBI Taxonomy" id="1187855"/>
    <lineage>
        <taxon>Bacteria</taxon>
        <taxon>Bacillati</taxon>
        <taxon>Actinomycetota</taxon>
        <taxon>Actinomycetes</taxon>
        <taxon>Streptosporangiales</taxon>
        <taxon>Streptosporangiaceae</taxon>
        <taxon>Nonomuraea</taxon>
    </lineage>
</organism>
<dbReference type="AlphaFoldDB" id="A0A931F076"/>
<evidence type="ECO:0000313" key="3">
    <source>
        <dbReference type="Proteomes" id="UP000605361"/>
    </source>
</evidence>
<dbReference type="InterPro" id="IPR019533">
    <property type="entry name" value="Peptidase_S26"/>
</dbReference>
<evidence type="ECO:0000259" key="1">
    <source>
        <dbReference type="Pfam" id="PF10502"/>
    </source>
</evidence>
<proteinExistence type="predicted"/>
<dbReference type="SUPFAM" id="SSF51306">
    <property type="entry name" value="LexA/Signal peptidase"/>
    <property type="match status" value="1"/>
</dbReference>
<protein>
    <recommendedName>
        <fullName evidence="1">Peptidase S26 domain-containing protein</fullName>
    </recommendedName>
</protein>